<evidence type="ECO:0000256" key="7">
    <source>
        <dbReference type="ARBA" id="ARBA00023277"/>
    </source>
</evidence>
<evidence type="ECO:0000256" key="8">
    <source>
        <dbReference type="ARBA" id="ARBA00023326"/>
    </source>
</evidence>
<dbReference type="RefSeq" id="WP_092368930.1">
    <property type="nucleotide sequence ID" value="NZ_BMGV01000009.1"/>
</dbReference>
<comment type="similarity">
    <text evidence="2">Belongs to the faeC family.</text>
</comment>
<dbReference type="InterPro" id="IPR043595">
    <property type="entry name" value="FaeB/C/D"/>
</dbReference>
<comment type="subcellular location">
    <subcellularLocation>
        <location evidence="1">Secreted</location>
    </subcellularLocation>
</comment>
<evidence type="ECO:0000313" key="11">
    <source>
        <dbReference type="EMBL" id="SEJ94009.1"/>
    </source>
</evidence>
<keyword evidence="12" id="KW-1185">Reference proteome</keyword>
<dbReference type="GO" id="GO:0045493">
    <property type="term" value="P:xylan catabolic process"/>
    <property type="evidence" value="ECO:0007669"/>
    <property type="project" value="UniProtKB-KW"/>
</dbReference>
<feature type="signal peptide" evidence="10">
    <location>
        <begin position="1"/>
        <end position="18"/>
    </location>
</feature>
<dbReference type="Gene3D" id="3.40.50.1820">
    <property type="entry name" value="alpha/beta hydrolase"/>
    <property type="match status" value="1"/>
</dbReference>
<dbReference type="Proteomes" id="UP000199379">
    <property type="component" value="Unassembled WGS sequence"/>
</dbReference>
<dbReference type="AlphaFoldDB" id="A0A1H7CWP2"/>
<feature type="chain" id="PRO_5011668581" evidence="10">
    <location>
        <begin position="19"/>
        <end position="263"/>
    </location>
</feature>
<evidence type="ECO:0000256" key="3">
    <source>
        <dbReference type="ARBA" id="ARBA00022525"/>
    </source>
</evidence>
<evidence type="ECO:0000256" key="1">
    <source>
        <dbReference type="ARBA" id="ARBA00004613"/>
    </source>
</evidence>
<dbReference type="SUPFAM" id="SSF53474">
    <property type="entry name" value="alpha/beta-Hydrolases"/>
    <property type="match status" value="1"/>
</dbReference>
<evidence type="ECO:0000256" key="6">
    <source>
        <dbReference type="ARBA" id="ARBA00022801"/>
    </source>
</evidence>
<keyword evidence="7" id="KW-0119">Carbohydrate metabolism</keyword>
<evidence type="ECO:0000256" key="10">
    <source>
        <dbReference type="SAM" id="SignalP"/>
    </source>
</evidence>
<evidence type="ECO:0000256" key="2">
    <source>
        <dbReference type="ARBA" id="ARBA00010278"/>
    </source>
</evidence>
<keyword evidence="4" id="KW-0858">Xylan degradation</keyword>
<comment type="function">
    <text evidence="9">Involved in degradation of plant cell walls. Hydrolyzes the feruloyl-arabinose ester bond in arabinoxylans, and the feruloyl-galactose ester bond in pectin. Active against paranitrophenyl-acetate, methyl ferulate and wheat arabinoxylan.</text>
</comment>
<dbReference type="PANTHER" id="PTHR38050:SF1">
    <property type="entry name" value="FERULOYL ESTERASE C"/>
    <property type="match status" value="1"/>
</dbReference>
<proteinExistence type="inferred from homology"/>
<name>A0A1H7CWP2_9RHOB</name>
<dbReference type="OrthoDB" id="9805640at2"/>
<dbReference type="STRING" id="1227549.SAMN05444007_10932"/>
<protein>
    <submittedName>
        <fullName evidence="11">Polyhydroxybutyrate depolymerase</fullName>
    </submittedName>
</protein>
<dbReference type="InterPro" id="IPR029058">
    <property type="entry name" value="AB_hydrolase_fold"/>
</dbReference>
<gene>
    <name evidence="11" type="ORF">SAMN05444007_10932</name>
</gene>
<accession>A0A1H7CWP2</accession>
<evidence type="ECO:0000256" key="5">
    <source>
        <dbReference type="ARBA" id="ARBA00022729"/>
    </source>
</evidence>
<evidence type="ECO:0000256" key="9">
    <source>
        <dbReference type="ARBA" id="ARBA00025250"/>
    </source>
</evidence>
<organism evidence="11 12">
    <name type="scientific">Cribrihabitans marinus</name>
    <dbReference type="NCBI Taxonomy" id="1227549"/>
    <lineage>
        <taxon>Bacteria</taxon>
        <taxon>Pseudomonadati</taxon>
        <taxon>Pseudomonadota</taxon>
        <taxon>Alphaproteobacteria</taxon>
        <taxon>Rhodobacterales</taxon>
        <taxon>Paracoccaceae</taxon>
        <taxon>Cribrihabitans</taxon>
    </lineage>
</organism>
<reference evidence="11 12" key="1">
    <citation type="submission" date="2016-10" db="EMBL/GenBank/DDBJ databases">
        <authorList>
            <person name="de Groot N.N."/>
        </authorList>
    </citation>
    <scope>NUCLEOTIDE SEQUENCE [LARGE SCALE GENOMIC DNA]</scope>
    <source>
        <strain evidence="11 12">DSM 29340</strain>
    </source>
</reference>
<dbReference type="EMBL" id="FNYD01000009">
    <property type="protein sequence ID" value="SEJ94009.1"/>
    <property type="molecule type" value="Genomic_DNA"/>
</dbReference>
<dbReference type="GO" id="GO:0005576">
    <property type="term" value="C:extracellular region"/>
    <property type="evidence" value="ECO:0007669"/>
    <property type="project" value="UniProtKB-SubCell"/>
</dbReference>
<keyword evidence="6" id="KW-0378">Hydrolase</keyword>
<dbReference type="PANTHER" id="PTHR38050">
    <property type="match status" value="1"/>
</dbReference>
<keyword evidence="3" id="KW-0964">Secreted</keyword>
<sequence length="263" mass="28959">MIRLVLIPLLFWAVQATANGCGGQTACPLGDRSYHVLEPDGWDGQTPLPVLLHFHGWQRQGDLVVKHPRIAGATRLRGVLLVAPNGRRKTWDFWTADTEDVGFAALVLEDVARRYPVDRARIYVSGYSYGAAMAWRYACQNGNGVAALLAVAGTLSQDEPCPQAPREVRHVHGLKDTVMDFPMGPGGDTTHPVALWRRKLDCGSATPAGDWQVKPFLVLTRTEWSDCAKGRVTLDLHPGGHFIPHGWIGRQLDELLGRTPSYP</sequence>
<evidence type="ECO:0000313" key="12">
    <source>
        <dbReference type="Proteomes" id="UP000199379"/>
    </source>
</evidence>
<dbReference type="GO" id="GO:0030600">
    <property type="term" value="F:feruloyl esterase activity"/>
    <property type="evidence" value="ECO:0007669"/>
    <property type="project" value="InterPro"/>
</dbReference>
<keyword evidence="5 10" id="KW-0732">Signal</keyword>
<keyword evidence="8" id="KW-0624">Polysaccharide degradation</keyword>
<evidence type="ECO:0000256" key="4">
    <source>
        <dbReference type="ARBA" id="ARBA00022651"/>
    </source>
</evidence>